<dbReference type="InterPro" id="IPR036390">
    <property type="entry name" value="WH_DNA-bd_sf"/>
</dbReference>
<accession>A0A3S4GKX6</accession>
<dbReference type="RefSeq" id="WP_126152822.1">
    <property type="nucleotide sequence ID" value="NZ_UZWE01000016.1"/>
</dbReference>
<dbReference type="AlphaFoldDB" id="A0A3S4GKX6"/>
<gene>
    <name evidence="2" type="ORF">PARHAE_00274</name>
</gene>
<proteinExistence type="predicted"/>
<evidence type="ECO:0000313" key="2">
    <source>
        <dbReference type="EMBL" id="VDS07102.1"/>
    </source>
</evidence>
<dbReference type="SUPFAM" id="SSF46785">
    <property type="entry name" value="Winged helix' DNA-binding domain"/>
    <property type="match status" value="1"/>
</dbReference>
<sequence length="87" mass="9590">MTDDDLRRAILARVEALRPGTTCCPSEVARDLAADWRPLMDPIRDQALRLQDQGLLRITQGGVPVTGTDIRGPIRLSPATPKETRDV</sequence>
<protein>
    <recommendedName>
        <fullName evidence="4">S-adenosylmethionine tRNA ribosyltransferase</fullName>
    </recommendedName>
</protein>
<evidence type="ECO:0008006" key="4">
    <source>
        <dbReference type="Google" id="ProtNLM"/>
    </source>
</evidence>
<keyword evidence="3" id="KW-1185">Reference proteome</keyword>
<reference evidence="2 3" key="1">
    <citation type="submission" date="2018-12" db="EMBL/GenBank/DDBJ databases">
        <authorList>
            <person name="Criscuolo A."/>
        </authorList>
    </citation>
    <scope>NUCLEOTIDE SEQUENCE [LARGE SCALE GENOMIC DNA]</scope>
    <source>
        <strain evidence="2">ACIP1116241</strain>
    </source>
</reference>
<dbReference type="InterPro" id="IPR036388">
    <property type="entry name" value="WH-like_DNA-bd_sf"/>
</dbReference>
<organism evidence="2 3">
    <name type="scientific">Paracoccus haematequi</name>
    <dbReference type="NCBI Taxonomy" id="2491866"/>
    <lineage>
        <taxon>Bacteria</taxon>
        <taxon>Pseudomonadati</taxon>
        <taxon>Pseudomonadota</taxon>
        <taxon>Alphaproteobacteria</taxon>
        <taxon>Rhodobacterales</taxon>
        <taxon>Paracoccaceae</taxon>
        <taxon>Paracoccus</taxon>
    </lineage>
</organism>
<dbReference type="OrthoDB" id="7631458at2"/>
<evidence type="ECO:0000313" key="3">
    <source>
        <dbReference type="Proteomes" id="UP000270743"/>
    </source>
</evidence>
<feature type="region of interest" description="Disordered" evidence="1">
    <location>
        <begin position="67"/>
        <end position="87"/>
    </location>
</feature>
<dbReference type="Proteomes" id="UP000270743">
    <property type="component" value="Unassembled WGS sequence"/>
</dbReference>
<dbReference type="Gene3D" id="1.10.10.10">
    <property type="entry name" value="Winged helix-like DNA-binding domain superfamily/Winged helix DNA-binding domain"/>
    <property type="match status" value="1"/>
</dbReference>
<dbReference type="Pfam" id="PF11625">
    <property type="entry name" value="DUF3253"/>
    <property type="match status" value="1"/>
</dbReference>
<dbReference type="EMBL" id="UZWE01000016">
    <property type="protein sequence ID" value="VDS07102.1"/>
    <property type="molecule type" value="Genomic_DNA"/>
</dbReference>
<evidence type="ECO:0000256" key="1">
    <source>
        <dbReference type="SAM" id="MobiDB-lite"/>
    </source>
</evidence>
<dbReference type="InterPro" id="IPR021660">
    <property type="entry name" value="DUF3253"/>
</dbReference>
<name>A0A3S4GKX6_9RHOB</name>